<evidence type="ECO:0000313" key="3">
    <source>
        <dbReference type="EMBL" id="KAK5813217.1"/>
    </source>
</evidence>
<dbReference type="EMBL" id="JARKNE010000008">
    <property type="protein sequence ID" value="KAK5813217.1"/>
    <property type="molecule type" value="Genomic_DNA"/>
</dbReference>
<dbReference type="InterPro" id="IPR003245">
    <property type="entry name" value="Phytocyanin_dom"/>
</dbReference>
<feature type="signal peptide" evidence="1">
    <location>
        <begin position="1"/>
        <end position="23"/>
    </location>
</feature>
<evidence type="ECO:0000256" key="1">
    <source>
        <dbReference type="SAM" id="SignalP"/>
    </source>
</evidence>
<gene>
    <name evidence="3" type="ORF">PVK06_028665</name>
</gene>
<dbReference type="InterPro" id="IPR025836">
    <property type="entry name" value="Zn_knuckle_CX2CX4HX4C"/>
</dbReference>
<proteinExistence type="predicted"/>
<organism evidence="3 4">
    <name type="scientific">Gossypium arboreum</name>
    <name type="common">Tree cotton</name>
    <name type="synonym">Gossypium nanking</name>
    <dbReference type="NCBI Taxonomy" id="29729"/>
    <lineage>
        <taxon>Eukaryota</taxon>
        <taxon>Viridiplantae</taxon>
        <taxon>Streptophyta</taxon>
        <taxon>Embryophyta</taxon>
        <taxon>Tracheophyta</taxon>
        <taxon>Spermatophyta</taxon>
        <taxon>Magnoliopsida</taxon>
        <taxon>eudicotyledons</taxon>
        <taxon>Gunneridae</taxon>
        <taxon>Pentapetalae</taxon>
        <taxon>rosids</taxon>
        <taxon>malvids</taxon>
        <taxon>Malvales</taxon>
        <taxon>Malvaceae</taxon>
        <taxon>Malvoideae</taxon>
        <taxon>Gossypium</taxon>
    </lineage>
</organism>
<keyword evidence="4" id="KW-1185">Reference proteome</keyword>
<protein>
    <recommendedName>
        <fullName evidence="2">Phytocyanin domain-containing protein</fullName>
    </recommendedName>
</protein>
<dbReference type="CDD" id="cd04216">
    <property type="entry name" value="Phytocyanin"/>
    <property type="match status" value="1"/>
</dbReference>
<evidence type="ECO:0000259" key="2">
    <source>
        <dbReference type="PROSITE" id="PS51485"/>
    </source>
</evidence>
<reference evidence="3 4" key="1">
    <citation type="submission" date="2023-03" db="EMBL/GenBank/DDBJ databases">
        <title>WGS of Gossypium arboreum.</title>
        <authorList>
            <person name="Yu D."/>
        </authorList>
    </citation>
    <scope>NUCLEOTIDE SEQUENCE [LARGE SCALE GENOMIC DNA]</scope>
    <source>
        <tissue evidence="3">Leaf</tissue>
    </source>
</reference>
<feature type="domain" description="Phytocyanin" evidence="2">
    <location>
        <begin position="24"/>
        <end position="124"/>
    </location>
</feature>
<name>A0ABR0P3V1_GOSAR</name>
<dbReference type="PANTHER" id="PTHR33021:SF555">
    <property type="entry name" value="STELLACYANIN-LIKE"/>
    <property type="match status" value="1"/>
</dbReference>
<dbReference type="Gene3D" id="2.60.40.420">
    <property type="entry name" value="Cupredoxins - blue copper proteins"/>
    <property type="match status" value="1"/>
</dbReference>
<dbReference type="Proteomes" id="UP001358586">
    <property type="component" value="Chromosome 8"/>
</dbReference>
<feature type="chain" id="PRO_5045318350" description="Phytocyanin domain-containing protein" evidence="1">
    <location>
        <begin position="24"/>
        <end position="487"/>
    </location>
</feature>
<sequence length="487" mass="54846">MASSNIFFIIAIVTVFAIPSSLATEFVVGDEKGWSLDFDYQAWAAGKEFRVGDKLVFRYTPGVHNVVRVSGVEFQRCEAVNNTDPLTTGNDVITLLTPGRKWYICSLPRHCAARNMKLNITVLSEVGSLFAAPGPIPGSQTPSSSTRGSAWFSFYGWIAFMTTTFHSFIRIRVRLDVTIPLKRKKKVLVSNNQITSARFQYEKLSLFCFICGKLVHGESFCPYRVRINPFKIVFGWDISLRAAARQHTTSASRWLRDADGMECSWTDKERKFWGQNVGIERDFGNNRGSDLAHSYPNPNLIPLGSSQMPKHKGLDTGINVDNCVLNGAYIVSKNADIHDLENGETWRLTGFYGNPDEHFLRDSRALLQSLGYDQSVPWLVIEDFNEITIAVTRHSHSRILGLENESGQWVSNLEEMMKVALKHFGGLFTASKSRGDDRVFGLVEQKITPNMNVDLLKPFTKDEIWFAIKLMAPLKASRVDGFPALFY</sequence>
<dbReference type="PROSITE" id="PS51485">
    <property type="entry name" value="PHYTOCYANIN"/>
    <property type="match status" value="1"/>
</dbReference>
<evidence type="ECO:0000313" key="4">
    <source>
        <dbReference type="Proteomes" id="UP001358586"/>
    </source>
</evidence>
<dbReference type="SUPFAM" id="SSF49503">
    <property type="entry name" value="Cupredoxins"/>
    <property type="match status" value="1"/>
</dbReference>
<accession>A0ABR0P3V1</accession>
<dbReference type="PANTHER" id="PTHR33021">
    <property type="entry name" value="BLUE COPPER PROTEIN"/>
    <property type="match status" value="1"/>
</dbReference>
<dbReference type="InterPro" id="IPR039391">
    <property type="entry name" value="Phytocyanin-like"/>
</dbReference>
<comment type="caution">
    <text evidence="3">The sequence shown here is derived from an EMBL/GenBank/DDBJ whole genome shotgun (WGS) entry which is preliminary data.</text>
</comment>
<dbReference type="Pfam" id="PF02298">
    <property type="entry name" value="Cu_bind_like"/>
    <property type="match status" value="1"/>
</dbReference>
<keyword evidence="1" id="KW-0732">Signal</keyword>
<dbReference type="Pfam" id="PF14392">
    <property type="entry name" value="zf-CCHC_4"/>
    <property type="match status" value="1"/>
</dbReference>
<dbReference type="InterPro" id="IPR008972">
    <property type="entry name" value="Cupredoxin"/>
</dbReference>